<sequence>MKIFQFLLMLSLSFPCFSKEECDLKSIGVEETASNIEKYFFAGTCHYRNKDYHLSVESWEKITVLPASTEYDEGLKISVLNNLGYMMFFGYGTNKNQNKAMQYWKDAILLGHYEAEYHLCHAYADSKQPTYELSKARTYCKKAHLIYKGMDEADQRILDDIDFYLGEING</sequence>
<name>A0AAW7X8Z9_9GAMM</name>
<comment type="caution">
    <text evidence="1">The sequence shown here is derived from an EMBL/GenBank/DDBJ whole genome shotgun (WGS) entry which is preliminary data.</text>
</comment>
<dbReference type="InterPro" id="IPR006597">
    <property type="entry name" value="Sel1-like"/>
</dbReference>
<evidence type="ECO:0000313" key="1">
    <source>
        <dbReference type="EMBL" id="MDO6423755.1"/>
    </source>
</evidence>
<dbReference type="Proteomes" id="UP001169760">
    <property type="component" value="Unassembled WGS sequence"/>
</dbReference>
<dbReference type="Gene3D" id="1.25.40.10">
    <property type="entry name" value="Tetratricopeptide repeat domain"/>
    <property type="match status" value="1"/>
</dbReference>
<dbReference type="RefSeq" id="WP_303493327.1">
    <property type="nucleotide sequence ID" value="NZ_JAHKPP010000040.1"/>
</dbReference>
<dbReference type="EMBL" id="JAUOPB010000011">
    <property type="protein sequence ID" value="MDO6423755.1"/>
    <property type="molecule type" value="Genomic_DNA"/>
</dbReference>
<dbReference type="SUPFAM" id="SSF81901">
    <property type="entry name" value="HCP-like"/>
    <property type="match status" value="1"/>
</dbReference>
<dbReference type="InterPro" id="IPR011990">
    <property type="entry name" value="TPR-like_helical_dom_sf"/>
</dbReference>
<protein>
    <submittedName>
        <fullName evidence="1">Sel1 repeat family protein</fullName>
    </submittedName>
</protein>
<gene>
    <name evidence="1" type="ORF">Q4521_14830</name>
</gene>
<organism evidence="1 2">
    <name type="scientific">Saccharophagus degradans</name>
    <dbReference type="NCBI Taxonomy" id="86304"/>
    <lineage>
        <taxon>Bacteria</taxon>
        <taxon>Pseudomonadati</taxon>
        <taxon>Pseudomonadota</taxon>
        <taxon>Gammaproteobacteria</taxon>
        <taxon>Cellvibrionales</taxon>
        <taxon>Cellvibrionaceae</taxon>
        <taxon>Saccharophagus</taxon>
    </lineage>
</organism>
<proteinExistence type="predicted"/>
<accession>A0AAW7X8Z9</accession>
<dbReference type="SMART" id="SM00671">
    <property type="entry name" value="SEL1"/>
    <property type="match status" value="1"/>
</dbReference>
<evidence type="ECO:0000313" key="2">
    <source>
        <dbReference type="Proteomes" id="UP001169760"/>
    </source>
</evidence>
<reference evidence="1" key="1">
    <citation type="submission" date="2023-07" db="EMBL/GenBank/DDBJ databases">
        <title>Genome content predicts the carbon catabolic preferences of heterotrophic bacteria.</title>
        <authorList>
            <person name="Gralka M."/>
        </authorList>
    </citation>
    <scope>NUCLEOTIDE SEQUENCE</scope>
    <source>
        <strain evidence="1">I3M17_2</strain>
    </source>
</reference>
<dbReference type="AlphaFoldDB" id="A0AAW7X8Z9"/>